<comment type="caution">
    <text evidence="2">The sequence shown here is derived from an EMBL/GenBank/DDBJ whole genome shotgun (WGS) entry which is preliminary data.</text>
</comment>
<evidence type="ECO:0000256" key="1">
    <source>
        <dbReference type="SAM" id="MobiDB-lite"/>
    </source>
</evidence>
<accession>A0ABU6YEP1</accession>
<gene>
    <name evidence="2" type="ORF">PIB30_034274</name>
</gene>
<dbReference type="Proteomes" id="UP001341840">
    <property type="component" value="Unassembled WGS sequence"/>
</dbReference>
<reference evidence="2 3" key="1">
    <citation type="journal article" date="2023" name="Plants (Basel)">
        <title>Bridging the Gap: Combining Genomics and Transcriptomics Approaches to Understand Stylosanthes scabra, an Orphan Legume from the Brazilian Caatinga.</title>
        <authorList>
            <person name="Ferreira-Neto J.R.C."/>
            <person name="da Silva M.D."/>
            <person name="Binneck E."/>
            <person name="de Melo N.F."/>
            <person name="da Silva R.H."/>
            <person name="de Melo A.L.T.M."/>
            <person name="Pandolfi V."/>
            <person name="Bustamante F.O."/>
            <person name="Brasileiro-Vidal A.C."/>
            <person name="Benko-Iseppon A.M."/>
        </authorList>
    </citation>
    <scope>NUCLEOTIDE SEQUENCE [LARGE SCALE GENOMIC DNA]</scope>
    <source>
        <tissue evidence="2">Leaves</tissue>
    </source>
</reference>
<feature type="region of interest" description="Disordered" evidence="1">
    <location>
        <begin position="1"/>
        <end position="37"/>
    </location>
</feature>
<evidence type="ECO:0000313" key="2">
    <source>
        <dbReference type="EMBL" id="MED6207273.1"/>
    </source>
</evidence>
<protein>
    <submittedName>
        <fullName evidence="2">Uncharacterized protein</fullName>
    </submittedName>
</protein>
<feature type="compositionally biased region" description="Polar residues" evidence="1">
    <location>
        <begin position="1"/>
        <end position="34"/>
    </location>
</feature>
<proteinExistence type="predicted"/>
<keyword evidence="3" id="KW-1185">Reference proteome</keyword>
<organism evidence="2 3">
    <name type="scientific">Stylosanthes scabra</name>
    <dbReference type="NCBI Taxonomy" id="79078"/>
    <lineage>
        <taxon>Eukaryota</taxon>
        <taxon>Viridiplantae</taxon>
        <taxon>Streptophyta</taxon>
        <taxon>Embryophyta</taxon>
        <taxon>Tracheophyta</taxon>
        <taxon>Spermatophyta</taxon>
        <taxon>Magnoliopsida</taxon>
        <taxon>eudicotyledons</taxon>
        <taxon>Gunneridae</taxon>
        <taxon>Pentapetalae</taxon>
        <taxon>rosids</taxon>
        <taxon>fabids</taxon>
        <taxon>Fabales</taxon>
        <taxon>Fabaceae</taxon>
        <taxon>Papilionoideae</taxon>
        <taxon>50 kb inversion clade</taxon>
        <taxon>dalbergioids sensu lato</taxon>
        <taxon>Dalbergieae</taxon>
        <taxon>Pterocarpus clade</taxon>
        <taxon>Stylosanthes</taxon>
    </lineage>
</organism>
<sequence length="63" mass="6986">MTRLNPKSWTKPTNTEPHLATPSLTPTNSSSASRSHPIVSIITMNATSPSMRERFKDFMPTQA</sequence>
<evidence type="ECO:0000313" key="3">
    <source>
        <dbReference type="Proteomes" id="UP001341840"/>
    </source>
</evidence>
<name>A0ABU6YEP1_9FABA</name>
<dbReference type="EMBL" id="JASCZI010241814">
    <property type="protein sequence ID" value="MED6207273.1"/>
    <property type="molecule type" value="Genomic_DNA"/>
</dbReference>